<evidence type="ECO:0000256" key="2">
    <source>
        <dbReference type="ARBA" id="ARBA00023239"/>
    </source>
</evidence>
<dbReference type="InterPro" id="IPR004647">
    <property type="entry name" value="Fe-S_hydro-lyase_TtdB-typ_cat"/>
</dbReference>
<dbReference type="KEGG" id="phy:AJ81_02240"/>
<dbReference type="GO" id="GO:0016836">
    <property type="term" value="F:hydro-lyase activity"/>
    <property type="evidence" value="ECO:0007669"/>
    <property type="project" value="InterPro"/>
</dbReference>
<keyword evidence="2" id="KW-0456">Lyase</keyword>
<feature type="domain" description="Fe-S hydro-lyase tartrate dehydratase beta-type catalytic" evidence="3">
    <location>
        <begin position="3"/>
        <end position="161"/>
    </location>
</feature>
<accession>A0A0X1KPQ6</accession>
<dbReference type="OrthoDB" id="9798978at2"/>
<organism evidence="4 5">
    <name type="scientific">Pseudothermotoga hypogea DSM 11164 = NBRC 106472</name>
    <dbReference type="NCBI Taxonomy" id="1123384"/>
    <lineage>
        <taxon>Bacteria</taxon>
        <taxon>Thermotogati</taxon>
        <taxon>Thermotogota</taxon>
        <taxon>Thermotogae</taxon>
        <taxon>Thermotogales</taxon>
        <taxon>Thermotogaceae</taxon>
        <taxon>Pseudothermotoga</taxon>
    </lineage>
</organism>
<protein>
    <submittedName>
        <fullName evidence="4">Fumarate hydratase</fullName>
    </submittedName>
</protein>
<dbReference type="AlphaFoldDB" id="A0A0X1KPQ6"/>
<sequence>MNLLELKAGERINYTGAMIVMRDAAQKRIEMLLRKGSNVPIDLKGKIVFYAGPTRIVDGRFSIGPTTSERMDRYVKMLFELGVLATVGKGQRSEIARKLCREYRRIYFVAPSGAAAALSEHVENIELLAFEDLGTEAVYEIQVKDFPLIVAIDSEGSDIFELIKSTNGGDRT</sequence>
<dbReference type="PANTHER" id="PTHR43351">
    <property type="entry name" value="L(+)-TARTRATE DEHYDRATASE SUBUNIT BETA"/>
    <property type="match status" value="1"/>
</dbReference>
<dbReference type="STRING" id="1123384.AJ81_02240"/>
<reference evidence="4" key="1">
    <citation type="submission" date="2014-01" db="EMBL/GenBank/DDBJ databases">
        <title>Genome sequencing of Thermotog hypogea.</title>
        <authorList>
            <person name="Zhang X."/>
            <person name="Alvare G."/>
            <person name="Fristensky B."/>
            <person name="Chen L."/>
            <person name="Suen T."/>
            <person name="Chen Q."/>
            <person name="Ma K."/>
        </authorList>
    </citation>
    <scope>NUCLEOTIDE SEQUENCE [LARGE SCALE GENOMIC DNA]</scope>
    <source>
        <strain evidence="4">DSM 11164</strain>
    </source>
</reference>
<keyword evidence="5" id="KW-1185">Reference proteome</keyword>
<dbReference type="NCBIfam" id="TIGR00723">
    <property type="entry name" value="ttdB_fumA_fumB"/>
    <property type="match status" value="1"/>
</dbReference>
<evidence type="ECO:0000313" key="5">
    <source>
        <dbReference type="Proteomes" id="UP000077469"/>
    </source>
</evidence>
<dbReference type="PANTHER" id="PTHR43351:SF2">
    <property type="entry name" value="L(+)-TARTRATE DEHYDRATASE SUBUNIT BETA-RELATED"/>
    <property type="match status" value="1"/>
</dbReference>
<proteinExistence type="inferred from homology"/>
<evidence type="ECO:0000256" key="1">
    <source>
        <dbReference type="ARBA" id="ARBA00008876"/>
    </source>
</evidence>
<dbReference type="Gene3D" id="3.20.130.10">
    <property type="entry name" value="Fe-S hydro-lyase, tartrate dehydratase beta-type, catalytic domain"/>
    <property type="match status" value="1"/>
</dbReference>
<dbReference type="InterPro" id="IPR036660">
    <property type="entry name" value="Fe-S_hydroAse_TtdB_cat_sf"/>
</dbReference>
<dbReference type="Proteomes" id="UP000077469">
    <property type="component" value="Chromosome"/>
</dbReference>
<gene>
    <name evidence="4" type="ORF">AJ81_02240</name>
</gene>
<dbReference type="PATRIC" id="fig|1123384.7.peg.444"/>
<name>A0A0X1KPQ6_9THEM</name>
<dbReference type="SUPFAM" id="SSF117457">
    <property type="entry name" value="FumA C-terminal domain-like"/>
    <property type="match status" value="1"/>
</dbReference>
<evidence type="ECO:0000259" key="3">
    <source>
        <dbReference type="Pfam" id="PF05683"/>
    </source>
</evidence>
<dbReference type="EMBL" id="CP007141">
    <property type="protein sequence ID" value="AJC73221.1"/>
    <property type="molecule type" value="Genomic_DNA"/>
</dbReference>
<dbReference type="PaxDb" id="1123384-AJ81_02240"/>
<dbReference type="RefSeq" id="WP_038059667.1">
    <property type="nucleotide sequence ID" value="NC_022795.1"/>
</dbReference>
<evidence type="ECO:0000313" key="4">
    <source>
        <dbReference type="EMBL" id="AJC73221.1"/>
    </source>
</evidence>
<comment type="similarity">
    <text evidence="1">Belongs to the class-I fumarase family.</text>
</comment>
<dbReference type="Pfam" id="PF05683">
    <property type="entry name" value="Fumerase_C"/>
    <property type="match status" value="1"/>
</dbReference>